<reference evidence="1 2" key="1">
    <citation type="submission" date="2017-01" db="EMBL/GenBank/DDBJ databases">
        <title>Novel large sulfur bacteria in the metagenomes of groundwater-fed chemosynthetic microbial mats in the Lake Huron basin.</title>
        <authorList>
            <person name="Sharrar A.M."/>
            <person name="Flood B.E."/>
            <person name="Bailey J.V."/>
            <person name="Jones D.S."/>
            <person name="Biddanda B."/>
            <person name="Ruberg S.A."/>
            <person name="Marcus D.N."/>
            <person name="Dick G.J."/>
        </authorList>
    </citation>
    <scope>NUCLEOTIDE SEQUENCE [LARGE SCALE GENOMIC DNA]</scope>
    <source>
        <strain evidence="1">A8</strain>
    </source>
</reference>
<proteinExistence type="predicted"/>
<evidence type="ECO:0000313" key="1">
    <source>
        <dbReference type="EMBL" id="OQX03685.1"/>
    </source>
</evidence>
<dbReference type="AlphaFoldDB" id="A0A1Y1QED6"/>
<comment type="caution">
    <text evidence="1">The sequence shown here is derived from an EMBL/GenBank/DDBJ whole genome shotgun (WGS) entry which is preliminary data.</text>
</comment>
<name>A0A1Y1QED6_9GAMM</name>
<accession>A0A1Y1QED6</accession>
<dbReference type="EMBL" id="MTEJ01000387">
    <property type="protein sequence ID" value="OQX03685.1"/>
    <property type="molecule type" value="Genomic_DNA"/>
</dbReference>
<sequence length="86" mass="9561">MKHADFQIGTEFFTAAGRWRCTDVGTRVIVAISLEPRETVCQWTDAKGERVQETFISDDPLDLIGLPYSVAELVFDEYDLAGCSTG</sequence>
<evidence type="ECO:0000313" key="2">
    <source>
        <dbReference type="Proteomes" id="UP000192491"/>
    </source>
</evidence>
<dbReference type="Proteomes" id="UP000192491">
    <property type="component" value="Unassembled WGS sequence"/>
</dbReference>
<protein>
    <submittedName>
        <fullName evidence="1">Uncharacterized protein</fullName>
    </submittedName>
</protein>
<gene>
    <name evidence="1" type="ORF">BWK73_38730</name>
</gene>
<organism evidence="1 2">
    <name type="scientific">Thiothrix lacustris</name>
    <dbReference type="NCBI Taxonomy" id="525917"/>
    <lineage>
        <taxon>Bacteria</taxon>
        <taxon>Pseudomonadati</taxon>
        <taxon>Pseudomonadota</taxon>
        <taxon>Gammaproteobacteria</taxon>
        <taxon>Thiotrichales</taxon>
        <taxon>Thiotrichaceae</taxon>
        <taxon>Thiothrix</taxon>
    </lineage>
</organism>